<feature type="transmembrane region" description="Helical" evidence="2">
    <location>
        <begin position="175"/>
        <end position="195"/>
    </location>
</feature>
<gene>
    <name evidence="4" type="ORF">Fcan01_14463</name>
</gene>
<feature type="region of interest" description="Disordered" evidence="1">
    <location>
        <begin position="74"/>
        <end position="159"/>
    </location>
</feature>
<evidence type="ECO:0000313" key="5">
    <source>
        <dbReference type="Proteomes" id="UP000198287"/>
    </source>
</evidence>
<dbReference type="PROSITE" id="PS51257">
    <property type="entry name" value="PROKAR_LIPOPROTEIN"/>
    <property type="match status" value="1"/>
</dbReference>
<dbReference type="AlphaFoldDB" id="A0A226E0V0"/>
<evidence type="ECO:0000313" key="4">
    <source>
        <dbReference type="EMBL" id="OXA50654.1"/>
    </source>
</evidence>
<comment type="caution">
    <text evidence="4">The sequence shown here is derived from an EMBL/GenBank/DDBJ whole genome shotgun (WGS) entry which is preliminary data.</text>
</comment>
<organism evidence="4 5">
    <name type="scientific">Folsomia candida</name>
    <name type="common">Springtail</name>
    <dbReference type="NCBI Taxonomy" id="158441"/>
    <lineage>
        <taxon>Eukaryota</taxon>
        <taxon>Metazoa</taxon>
        <taxon>Ecdysozoa</taxon>
        <taxon>Arthropoda</taxon>
        <taxon>Hexapoda</taxon>
        <taxon>Collembola</taxon>
        <taxon>Entomobryomorpha</taxon>
        <taxon>Isotomoidea</taxon>
        <taxon>Isotomidae</taxon>
        <taxon>Proisotominae</taxon>
        <taxon>Folsomia</taxon>
    </lineage>
</organism>
<keyword evidence="2" id="KW-0812">Transmembrane</keyword>
<feature type="compositionally biased region" description="Basic and acidic residues" evidence="1">
    <location>
        <begin position="118"/>
        <end position="157"/>
    </location>
</feature>
<protein>
    <recommendedName>
        <fullName evidence="6">Transmembrane protein</fullName>
    </recommendedName>
</protein>
<reference evidence="4 5" key="1">
    <citation type="submission" date="2015-12" db="EMBL/GenBank/DDBJ databases">
        <title>The genome of Folsomia candida.</title>
        <authorList>
            <person name="Faddeeva A."/>
            <person name="Derks M.F."/>
            <person name="Anvar Y."/>
            <person name="Smit S."/>
            <person name="Van Straalen N."/>
            <person name="Roelofs D."/>
        </authorList>
    </citation>
    <scope>NUCLEOTIDE SEQUENCE [LARGE SCALE GENOMIC DNA]</scope>
    <source>
        <strain evidence="4 5">VU population</strain>
        <tissue evidence="4">Whole body</tissue>
    </source>
</reference>
<feature type="chain" id="PRO_5012488754" description="Transmembrane protein" evidence="3">
    <location>
        <begin position="22"/>
        <end position="313"/>
    </location>
</feature>
<dbReference type="EMBL" id="LNIX01000008">
    <property type="protein sequence ID" value="OXA50654.1"/>
    <property type="molecule type" value="Genomic_DNA"/>
</dbReference>
<proteinExistence type="predicted"/>
<evidence type="ECO:0000256" key="2">
    <source>
        <dbReference type="SAM" id="Phobius"/>
    </source>
</evidence>
<feature type="compositionally biased region" description="Polar residues" evidence="1">
    <location>
        <begin position="104"/>
        <end position="113"/>
    </location>
</feature>
<dbReference type="Proteomes" id="UP000198287">
    <property type="component" value="Unassembled WGS sequence"/>
</dbReference>
<name>A0A226E0V0_FOLCA</name>
<evidence type="ECO:0000256" key="1">
    <source>
        <dbReference type="SAM" id="MobiDB-lite"/>
    </source>
</evidence>
<evidence type="ECO:0000256" key="3">
    <source>
        <dbReference type="SAM" id="SignalP"/>
    </source>
</evidence>
<keyword evidence="2" id="KW-1133">Transmembrane helix</keyword>
<evidence type="ECO:0008006" key="6">
    <source>
        <dbReference type="Google" id="ProtNLM"/>
    </source>
</evidence>
<keyword evidence="5" id="KW-1185">Reference proteome</keyword>
<sequence>MFPKFIVFMGIILSIISSCSTSFPFLASNNNNNNNQAEQGLGSSGGGDNPIPGRIQDPKNLFWKLFTRGKSFFSQRRGDDSANFSNKNSSRRTDNRHQHRNRNHAFTQASSSDYDYDQPEHRIVNDHQHQDQSHYQHQGQDHDPSPKEDLTEHDHGYGWHKTSTSTSDYGQHMQLYTLLGGLSFASFLATAVILLTRPRPVATAGGRGNTTSILTKTKTTMANYLLNGNRKEDNVAYLKDQVDQSHHLFVKVPKLLHKLSKVLSPLWYVQEMEKREKVENLEKSEETGSDIDFVPLKVIKIPSVEENWRNLHF</sequence>
<accession>A0A226E0V0</accession>
<keyword evidence="2" id="KW-0472">Membrane</keyword>
<feature type="signal peptide" evidence="3">
    <location>
        <begin position="1"/>
        <end position="21"/>
    </location>
</feature>
<keyword evidence="3" id="KW-0732">Signal</keyword>